<dbReference type="InterPro" id="IPR052155">
    <property type="entry name" value="Biofilm_reg_signaling"/>
</dbReference>
<dbReference type="CDD" id="cd01949">
    <property type="entry name" value="GGDEF"/>
    <property type="match status" value="1"/>
</dbReference>
<organism evidence="2 3">
    <name type="scientific">Streptomyces reniochalinae</name>
    <dbReference type="NCBI Taxonomy" id="2250578"/>
    <lineage>
        <taxon>Bacteria</taxon>
        <taxon>Bacillati</taxon>
        <taxon>Actinomycetota</taxon>
        <taxon>Actinomycetes</taxon>
        <taxon>Kitasatosporales</taxon>
        <taxon>Streptomycetaceae</taxon>
        <taxon>Streptomyces</taxon>
    </lineage>
</organism>
<proteinExistence type="predicted"/>
<feature type="domain" description="GGDEF" evidence="1">
    <location>
        <begin position="55"/>
        <end position="190"/>
    </location>
</feature>
<dbReference type="NCBIfam" id="TIGR00254">
    <property type="entry name" value="GGDEF"/>
    <property type="match status" value="1"/>
</dbReference>
<evidence type="ECO:0000313" key="3">
    <source>
        <dbReference type="Proteomes" id="UP000253507"/>
    </source>
</evidence>
<dbReference type="SUPFAM" id="SSF55073">
    <property type="entry name" value="Nucleotide cyclase"/>
    <property type="match status" value="1"/>
</dbReference>
<dbReference type="Proteomes" id="UP000253507">
    <property type="component" value="Unassembled WGS sequence"/>
</dbReference>
<dbReference type="InterPro" id="IPR029787">
    <property type="entry name" value="Nucleotide_cyclase"/>
</dbReference>
<name>A0A367EAB6_9ACTN</name>
<dbReference type="InterPro" id="IPR043128">
    <property type="entry name" value="Rev_trsase/Diguanyl_cyclase"/>
</dbReference>
<dbReference type="PANTHER" id="PTHR44757">
    <property type="entry name" value="DIGUANYLATE CYCLASE DGCP"/>
    <property type="match status" value="1"/>
</dbReference>
<dbReference type="SMART" id="SM00267">
    <property type="entry name" value="GGDEF"/>
    <property type="match status" value="1"/>
</dbReference>
<evidence type="ECO:0000259" key="1">
    <source>
        <dbReference type="PROSITE" id="PS50887"/>
    </source>
</evidence>
<reference evidence="2 3" key="1">
    <citation type="submission" date="2018-06" db="EMBL/GenBank/DDBJ databases">
        <title>Streptomyces reniochalinae sp. nov. and Streptomyces diacarnus sp. nov. from marine sponges.</title>
        <authorList>
            <person name="Li L."/>
        </authorList>
    </citation>
    <scope>NUCLEOTIDE SEQUENCE [LARGE SCALE GENOMIC DNA]</scope>
    <source>
        <strain evidence="2 3">LHW50302</strain>
    </source>
</reference>
<dbReference type="PANTHER" id="PTHR44757:SF2">
    <property type="entry name" value="BIOFILM ARCHITECTURE MAINTENANCE PROTEIN MBAA"/>
    <property type="match status" value="1"/>
</dbReference>
<dbReference type="AlphaFoldDB" id="A0A367EAB6"/>
<dbReference type="RefSeq" id="WP_114018705.1">
    <property type="nucleotide sequence ID" value="NZ_QOIM01000043.1"/>
</dbReference>
<evidence type="ECO:0000313" key="2">
    <source>
        <dbReference type="EMBL" id="RCG14180.1"/>
    </source>
</evidence>
<keyword evidence="3" id="KW-1185">Reference proteome</keyword>
<dbReference type="Gene3D" id="3.30.70.270">
    <property type="match status" value="1"/>
</dbReference>
<sequence length="214" mass="22169">MNRLATALALPLAAGWGLHTLALRRRLEAAHRDPLTGLLTRAPFEERAARLLRAGPCAVVFVDLDGFKAVNDTHGHAAGDGILRATAGALHDAATDAPDAVLARLGGDEFAAVTPMASPVALPWLLRGLHDELTAPTWIEGRELTVGASVGGCWTGDLPDASLSAAVRRADEVMYLVKRGGGGWLPAAPGAPALPTANGRRYGRPGTIAEGSRG</sequence>
<accession>A0A367EAB6</accession>
<dbReference type="Pfam" id="PF00990">
    <property type="entry name" value="GGDEF"/>
    <property type="match status" value="1"/>
</dbReference>
<comment type="caution">
    <text evidence="2">The sequence shown here is derived from an EMBL/GenBank/DDBJ whole genome shotgun (WGS) entry which is preliminary data.</text>
</comment>
<protein>
    <submittedName>
        <fullName evidence="2">GGDEF domain-containing protein</fullName>
    </submittedName>
</protein>
<dbReference type="OrthoDB" id="23692at2"/>
<gene>
    <name evidence="2" type="ORF">DQ392_29065</name>
</gene>
<dbReference type="InterPro" id="IPR000160">
    <property type="entry name" value="GGDEF_dom"/>
</dbReference>
<dbReference type="EMBL" id="QOIM01000043">
    <property type="protein sequence ID" value="RCG14180.1"/>
    <property type="molecule type" value="Genomic_DNA"/>
</dbReference>
<dbReference type="PROSITE" id="PS50887">
    <property type="entry name" value="GGDEF"/>
    <property type="match status" value="1"/>
</dbReference>